<feature type="region of interest" description="Disordered" evidence="1">
    <location>
        <begin position="1"/>
        <end position="31"/>
    </location>
</feature>
<feature type="region of interest" description="Disordered" evidence="1">
    <location>
        <begin position="316"/>
        <end position="336"/>
    </location>
</feature>
<dbReference type="EMBL" id="BIXY01000078">
    <property type="protein sequence ID" value="GCF10648.1"/>
    <property type="molecule type" value="Genomic_DNA"/>
</dbReference>
<sequence>MDRIPSNIDERKGFENIEGSSQPSSSEARDAFRRGLYIESRRIGEGRENSEVKRVNQLAQQLASLDKPSKPALEEFPGDQSRLDRVTNLFESMEIQDFPTQLQIAKGTVERSSGEERRYFQNIVEDIESLYEHHQEKYQTLLTYRQSLKKTIKDFNNVRDNVKELLHPLIAQTIRNPGYRSLLSHLQKMGTEINSAISTYDQEIRLVNRSLKDMEHRHNSRAHDYFFKEQMIPYTPDVNHKLIISSQKMKCGPTCVQMLLSDENSHFQTAEKADSILQSYEYFSPNGGTRANENADALNRLGNRKSYTYKDSLSRQDVLRQPKDSNGDSLPMIAGLHRSDRPDYPLHAIVIDETKKMGGDYIIGVRDPGYHETYSIHLDDFLEVWTGELIRG</sequence>
<proteinExistence type="predicted"/>
<protein>
    <submittedName>
        <fullName evidence="2">Uncharacterized protein</fullName>
    </submittedName>
</protein>
<name>A0A5A5THG3_9CHLR</name>
<dbReference type="AlphaFoldDB" id="A0A5A5THG3"/>
<comment type="caution">
    <text evidence="2">The sequence shown here is derived from an EMBL/GenBank/DDBJ whole genome shotgun (WGS) entry which is preliminary data.</text>
</comment>
<feature type="compositionally biased region" description="Basic and acidic residues" evidence="1">
    <location>
        <begin position="316"/>
        <end position="326"/>
    </location>
</feature>
<feature type="compositionally biased region" description="Basic and acidic residues" evidence="1">
    <location>
        <begin position="1"/>
        <end position="15"/>
    </location>
</feature>
<dbReference type="Gene3D" id="3.90.70.10">
    <property type="entry name" value="Cysteine proteinases"/>
    <property type="match status" value="1"/>
</dbReference>
<reference evidence="2 3" key="1">
    <citation type="submission" date="2019-01" db="EMBL/GenBank/DDBJ databases">
        <title>Draft genome sequence of Dictyobacter sp. Uno17.</title>
        <authorList>
            <person name="Wang C.M."/>
            <person name="Zheng Y."/>
            <person name="Sakai Y."/>
            <person name="Abe K."/>
            <person name="Yokota A."/>
            <person name="Yabe S."/>
        </authorList>
    </citation>
    <scope>NUCLEOTIDE SEQUENCE [LARGE SCALE GENOMIC DNA]</scope>
    <source>
        <strain evidence="2 3">Uno17</strain>
    </source>
</reference>
<accession>A0A5A5THG3</accession>
<dbReference type="Proteomes" id="UP000322530">
    <property type="component" value="Unassembled WGS sequence"/>
</dbReference>
<gene>
    <name evidence="2" type="ORF">KDI_42120</name>
</gene>
<evidence type="ECO:0000256" key="1">
    <source>
        <dbReference type="SAM" id="MobiDB-lite"/>
    </source>
</evidence>
<dbReference type="RefSeq" id="WP_149403520.1">
    <property type="nucleotide sequence ID" value="NZ_BIXY01000078.1"/>
</dbReference>
<keyword evidence="3" id="KW-1185">Reference proteome</keyword>
<evidence type="ECO:0000313" key="3">
    <source>
        <dbReference type="Proteomes" id="UP000322530"/>
    </source>
</evidence>
<organism evidence="2 3">
    <name type="scientific">Dictyobacter arantiisoli</name>
    <dbReference type="NCBI Taxonomy" id="2014874"/>
    <lineage>
        <taxon>Bacteria</taxon>
        <taxon>Bacillati</taxon>
        <taxon>Chloroflexota</taxon>
        <taxon>Ktedonobacteria</taxon>
        <taxon>Ktedonobacterales</taxon>
        <taxon>Dictyobacteraceae</taxon>
        <taxon>Dictyobacter</taxon>
    </lineage>
</organism>
<evidence type="ECO:0000313" key="2">
    <source>
        <dbReference type="EMBL" id="GCF10648.1"/>
    </source>
</evidence>